<name>A0AAV7Z448_9EUKA</name>
<dbReference type="Proteomes" id="UP001146793">
    <property type="component" value="Unassembled WGS sequence"/>
</dbReference>
<proteinExistence type="predicted"/>
<feature type="compositionally biased region" description="Basic and acidic residues" evidence="1">
    <location>
        <begin position="133"/>
        <end position="142"/>
    </location>
</feature>
<reference evidence="2" key="1">
    <citation type="submission" date="2022-08" db="EMBL/GenBank/DDBJ databases">
        <title>Novel sulphate-reducing endosymbionts in the free-living metamonad Anaeramoeba.</title>
        <authorList>
            <person name="Jerlstrom-Hultqvist J."/>
            <person name="Cepicka I."/>
            <person name="Gallot-Lavallee L."/>
            <person name="Salas-Leiva D."/>
            <person name="Curtis B.A."/>
            <person name="Zahonova K."/>
            <person name="Pipaliya S."/>
            <person name="Dacks J."/>
            <person name="Roger A.J."/>
        </authorList>
    </citation>
    <scope>NUCLEOTIDE SEQUENCE</scope>
    <source>
        <strain evidence="2">Busselton2</strain>
    </source>
</reference>
<evidence type="ECO:0000313" key="2">
    <source>
        <dbReference type="EMBL" id="KAJ3435860.1"/>
    </source>
</evidence>
<evidence type="ECO:0000313" key="3">
    <source>
        <dbReference type="Proteomes" id="UP001146793"/>
    </source>
</evidence>
<dbReference type="AlphaFoldDB" id="A0AAV7Z448"/>
<feature type="region of interest" description="Disordered" evidence="1">
    <location>
        <begin position="116"/>
        <end position="153"/>
    </location>
</feature>
<organism evidence="2 3">
    <name type="scientific">Anaeramoeba flamelloides</name>
    <dbReference type="NCBI Taxonomy" id="1746091"/>
    <lineage>
        <taxon>Eukaryota</taxon>
        <taxon>Metamonada</taxon>
        <taxon>Anaeramoebidae</taxon>
        <taxon>Anaeramoeba</taxon>
    </lineage>
</organism>
<accession>A0AAV7Z448</accession>
<dbReference type="EMBL" id="JANTQA010000036">
    <property type="protein sequence ID" value="KAJ3435860.1"/>
    <property type="molecule type" value="Genomic_DNA"/>
</dbReference>
<gene>
    <name evidence="2" type="ORF">M0812_17899</name>
</gene>
<comment type="caution">
    <text evidence="2">The sequence shown here is derived from an EMBL/GenBank/DDBJ whole genome shotgun (WGS) entry which is preliminary data.</text>
</comment>
<protein>
    <submittedName>
        <fullName evidence="2">Uncharacterized protein</fullName>
    </submittedName>
</protein>
<evidence type="ECO:0000256" key="1">
    <source>
        <dbReference type="SAM" id="MobiDB-lite"/>
    </source>
</evidence>
<feature type="compositionally biased region" description="Basic residues" evidence="1">
    <location>
        <begin position="143"/>
        <end position="153"/>
    </location>
</feature>
<sequence>MNKASNKKHLLVFGLCQTKKPLLCINRSTTFSEFKETLLKGCYHRKLFKDVSYKFDQKLYCLRGNCEFEKFKIFLWGESMSLSMTGACANIFVHLAKQQQKKECIKQNNDHEDIEIEMENAEEDVSRKRKLNEKKESNDLHSLKKKKINKEIK</sequence>